<keyword evidence="6" id="KW-1185">Reference proteome</keyword>
<dbReference type="InterPro" id="IPR003313">
    <property type="entry name" value="AraC-bd"/>
</dbReference>
<dbReference type="RefSeq" id="WP_028500512.1">
    <property type="nucleotide sequence ID" value="NZ_CP028519.1"/>
</dbReference>
<evidence type="ECO:0000256" key="3">
    <source>
        <dbReference type="ARBA" id="ARBA00023163"/>
    </source>
</evidence>
<dbReference type="SUPFAM" id="SSF46689">
    <property type="entry name" value="Homeodomain-like"/>
    <property type="match status" value="2"/>
</dbReference>
<proteinExistence type="predicted"/>
<keyword evidence="2" id="KW-0238">DNA-binding</keyword>
<dbReference type="InterPro" id="IPR018060">
    <property type="entry name" value="HTH_AraC"/>
</dbReference>
<organism evidence="5 6">
    <name type="scientific">Microvirgula aerodenitrificans</name>
    <dbReference type="NCBI Taxonomy" id="57480"/>
    <lineage>
        <taxon>Bacteria</taxon>
        <taxon>Pseudomonadati</taxon>
        <taxon>Pseudomonadota</taxon>
        <taxon>Betaproteobacteria</taxon>
        <taxon>Neisseriales</taxon>
        <taxon>Aquaspirillaceae</taxon>
        <taxon>Microvirgula</taxon>
    </lineage>
</organism>
<dbReference type="STRING" id="1122240.GCA_000620105_01644"/>
<dbReference type="PANTHER" id="PTHR46796">
    <property type="entry name" value="HTH-TYPE TRANSCRIPTIONAL ACTIVATOR RHAS-RELATED"/>
    <property type="match status" value="1"/>
</dbReference>
<evidence type="ECO:0000256" key="2">
    <source>
        <dbReference type="ARBA" id="ARBA00023125"/>
    </source>
</evidence>
<dbReference type="PROSITE" id="PS01124">
    <property type="entry name" value="HTH_ARAC_FAMILY_2"/>
    <property type="match status" value="1"/>
</dbReference>
<dbReference type="KEGG" id="maer:DAI18_12035"/>
<name>A0A2S0PBC4_9NEIS</name>
<dbReference type="GO" id="GO:0003700">
    <property type="term" value="F:DNA-binding transcription factor activity"/>
    <property type="evidence" value="ECO:0007669"/>
    <property type="project" value="InterPro"/>
</dbReference>
<evidence type="ECO:0000259" key="4">
    <source>
        <dbReference type="PROSITE" id="PS01124"/>
    </source>
</evidence>
<dbReference type="PANTHER" id="PTHR46796:SF2">
    <property type="entry name" value="TRANSCRIPTIONAL REGULATORY PROTEIN"/>
    <property type="match status" value="1"/>
</dbReference>
<dbReference type="Pfam" id="PF02311">
    <property type="entry name" value="AraC_binding"/>
    <property type="match status" value="1"/>
</dbReference>
<dbReference type="InterPro" id="IPR050204">
    <property type="entry name" value="AraC_XylS_family_regulators"/>
</dbReference>
<dbReference type="Gene3D" id="1.10.10.60">
    <property type="entry name" value="Homeodomain-like"/>
    <property type="match status" value="2"/>
</dbReference>
<protein>
    <submittedName>
        <fullName evidence="5">AraC family transcriptional regulator</fullName>
    </submittedName>
</protein>
<evidence type="ECO:0000313" key="6">
    <source>
        <dbReference type="Proteomes" id="UP000244173"/>
    </source>
</evidence>
<reference evidence="5 6" key="1">
    <citation type="submission" date="2018-04" db="EMBL/GenBank/DDBJ databases">
        <title>Denitrifier Microvirgula.</title>
        <authorList>
            <person name="Anderson E."/>
            <person name="Jang J."/>
            <person name="Ishii S."/>
        </authorList>
    </citation>
    <scope>NUCLEOTIDE SEQUENCE [LARGE SCALE GENOMIC DNA]</scope>
    <source>
        <strain evidence="5 6">BE2.4</strain>
    </source>
</reference>
<dbReference type="InterPro" id="IPR037923">
    <property type="entry name" value="HTH-like"/>
</dbReference>
<evidence type="ECO:0000313" key="5">
    <source>
        <dbReference type="EMBL" id="AVY94688.1"/>
    </source>
</evidence>
<accession>A0A2S0PBC4</accession>
<dbReference type="Pfam" id="PF12833">
    <property type="entry name" value="HTH_18"/>
    <property type="match status" value="1"/>
</dbReference>
<sequence>MKTAPQERTRFWQASALGNIELLHAHYVHQRFAPHVHDSYVITIIEFGAQTFWHRGSEHLAPVGSMVLINPEERHTGTTAHEQGWRYRGFYPERERITEVLDELSLPRSGLPLFKSSVLHDPQLARAFRWLHGLAERGASALEQQTAWREAVLLLVQRHARVAEPRQPGAAPGAVVRARELLDSRIACPPSLEELAAVAGLSPFHFARVFRQATGLPPHAWLMQHRLTEARSLLKKGWLPFRVAHHLGFSDQSHLNRQFKQAYGVTPGEYRLASAARQAVWKEDGEMDIS</sequence>
<dbReference type="Proteomes" id="UP000244173">
    <property type="component" value="Chromosome"/>
</dbReference>
<dbReference type="InterPro" id="IPR009057">
    <property type="entry name" value="Homeodomain-like_sf"/>
</dbReference>
<dbReference type="GO" id="GO:0043565">
    <property type="term" value="F:sequence-specific DNA binding"/>
    <property type="evidence" value="ECO:0007669"/>
    <property type="project" value="InterPro"/>
</dbReference>
<dbReference type="OrthoDB" id="3631840at2"/>
<dbReference type="SMART" id="SM00342">
    <property type="entry name" value="HTH_ARAC"/>
    <property type="match status" value="1"/>
</dbReference>
<keyword evidence="3" id="KW-0804">Transcription</keyword>
<feature type="domain" description="HTH araC/xylS-type" evidence="4">
    <location>
        <begin position="176"/>
        <end position="273"/>
    </location>
</feature>
<keyword evidence="1" id="KW-0805">Transcription regulation</keyword>
<gene>
    <name evidence="5" type="ORF">DAI18_12035</name>
</gene>
<dbReference type="SUPFAM" id="SSF51215">
    <property type="entry name" value="Regulatory protein AraC"/>
    <property type="match status" value="1"/>
</dbReference>
<dbReference type="EMBL" id="CP028519">
    <property type="protein sequence ID" value="AVY94688.1"/>
    <property type="molecule type" value="Genomic_DNA"/>
</dbReference>
<dbReference type="AlphaFoldDB" id="A0A2S0PBC4"/>
<evidence type="ECO:0000256" key="1">
    <source>
        <dbReference type="ARBA" id="ARBA00023015"/>
    </source>
</evidence>